<keyword evidence="2" id="KW-1003">Cell membrane</keyword>
<evidence type="ECO:0000313" key="9">
    <source>
        <dbReference type="EMBL" id="RDY68391.1"/>
    </source>
</evidence>
<keyword evidence="3 7" id="KW-0812">Transmembrane</keyword>
<dbReference type="Pfam" id="PF00753">
    <property type="entry name" value="Lactamase_B"/>
    <property type="match status" value="1"/>
</dbReference>
<comment type="caution">
    <text evidence="9">The sequence shown here is derived from an EMBL/GenBank/DDBJ whole genome shotgun (WGS) entry which is preliminary data.</text>
</comment>
<dbReference type="InterPro" id="IPR004797">
    <property type="entry name" value="Competence_ComEC/Rec2"/>
</dbReference>
<feature type="transmembrane region" description="Helical" evidence="7">
    <location>
        <begin position="464"/>
        <end position="481"/>
    </location>
</feature>
<name>A0A3D8VH29_9GAMM</name>
<dbReference type="InterPro" id="IPR036866">
    <property type="entry name" value="RibonucZ/Hydroxyglut_hydro"/>
</dbReference>
<dbReference type="SMART" id="SM00849">
    <property type="entry name" value="Lactamase_B"/>
    <property type="match status" value="1"/>
</dbReference>
<dbReference type="NCBIfam" id="TIGR00361">
    <property type="entry name" value="ComEC_Rec2"/>
    <property type="match status" value="1"/>
</dbReference>
<dbReference type="PANTHER" id="PTHR30619:SF1">
    <property type="entry name" value="RECOMBINATION PROTEIN 2"/>
    <property type="match status" value="1"/>
</dbReference>
<evidence type="ECO:0000256" key="4">
    <source>
        <dbReference type="ARBA" id="ARBA00022989"/>
    </source>
</evidence>
<feature type="transmembrane region" description="Helical" evidence="7">
    <location>
        <begin position="328"/>
        <end position="358"/>
    </location>
</feature>
<dbReference type="SUPFAM" id="SSF56281">
    <property type="entry name" value="Metallo-hydrolase/oxidoreductase"/>
    <property type="match status" value="1"/>
</dbReference>
<dbReference type="NCBIfam" id="TIGR00360">
    <property type="entry name" value="ComEC_N-term"/>
    <property type="match status" value="1"/>
</dbReference>
<evidence type="ECO:0000256" key="1">
    <source>
        <dbReference type="ARBA" id="ARBA00004651"/>
    </source>
</evidence>
<feature type="transmembrane region" description="Helical" evidence="7">
    <location>
        <begin position="370"/>
        <end position="390"/>
    </location>
</feature>
<feature type="compositionally biased region" description="Basic and acidic residues" evidence="6">
    <location>
        <begin position="773"/>
        <end position="784"/>
    </location>
</feature>
<gene>
    <name evidence="9" type="ORF">DX912_06435</name>
</gene>
<reference evidence="9 10" key="1">
    <citation type="submission" date="2018-08" db="EMBL/GenBank/DDBJ databases">
        <title>Lysobacter soli KCTC 22011, whole genome shotgun sequence.</title>
        <authorList>
            <person name="Zhang X."/>
            <person name="Feng G."/>
            <person name="Zhu H."/>
        </authorList>
    </citation>
    <scope>NUCLEOTIDE SEQUENCE [LARGE SCALE GENOMIC DNA]</scope>
    <source>
        <strain evidence="9 10">KCTC 22011</strain>
    </source>
</reference>
<dbReference type="InterPro" id="IPR052159">
    <property type="entry name" value="Competence_DNA_uptake"/>
</dbReference>
<dbReference type="InterPro" id="IPR025405">
    <property type="entry name" value="DUF4131"/>
</dbReference>
<evidence type="ECO:0000256" key="5">
    <source>
        <dbReference type="ARBA" id="ARBA00023136"/>
    </source>
</evidence>
<dbReference type="PANTHER" id="PTHR30619">
    <property type="entry name" value="DNA INTERNALIZATION/COMPETENCE PROTEIN COMEC/REC2"/>
    <property type="match status" value="1"/>
</dbReference>
<evidence type="ECO:0000256" key="3">
    <source>
        <dbReference type="ARBA" id="ARBA00022692"/>
    </source>
</evidence>
<feature type="compositionally biased region" description="Basic and acidic residues" evidence="6">
    <location>
        <begin position="751"/>
        <end position="766"/>
    </location>
</feature>
<dbReference type="GO" id="GO:0005886">
    <property type="term" value="C:plasma membrane"/>
    <property type="evidence" value="ECO:0007669"/>
    <property type="project" value="UniProtKB-SubCell"/>
</dbReference>
<evidence type="ECO:0000256" key="7">
    <source>
        <dbReference type="SAM" id="Phobius"/>
    </source>
</evidence>
<protein>
    <submittedName>
        <fullName evidence="9">DNA internalization-related competence protein ComEC/Rec2</fullName>
    </submittedName>
</protein>
<proteinExistence type="predicted"/>
<accession>A0A3D8VH29</accession>
<dbReference type="GO" id="GO:0030420">
    <property type="term" value="P:establishment of competence for transformation"/>
    <property type="evidence" value="ECO:0007669"/>
    <property type="project" value="InterPro"/>
</dbReference>
<dbReference type="InterPro" id="IPR001279">
    <property type="entry name" value="Metallo-B-lactamas"/>
</dbReference>
<dbReference type="InterPro" id="IPR004477">
    <property type="entry name" value="ComEC_N"/>
</dbReference>
<feature type="region of interest" description="Disordered" evidence="6">
    <location>
        <begin position="751"/>
        <end position="784"/>
    </location>
</feature>
<keyword evidence="5 7" id="KW-0472">Membrane</keyword>
<feature type="transmembrane region" description="Helical" evidence="7">
    <location>
        <begin position="240"/>
        <end position="263"/>
    </location>
</feature>
<dbReference type="CDD" id="cd07731">
    <property type="entry name" value="ComA-like_MBL-fold"/>
    <property type="match status" value="1"/>
</dbReference>
<dbReference type="Proteomes" id="UP000256829">
    <property type="component" value="Unassembled WGS sequence"/>
</dbReference>
<evidence type="ECO:0000259" key="8">
    <source>
        <dbReference type="SMART" id="SM00849"/>
    </source>
</evidence>
<dbReference type="Pfam" id="PF03772">
    <property type="entry name" value="Competence"/>
    <property type="match status" value="1"/>
</dbReference>
<feature type="domain" description="Metallo-beta-lactamase" evidence="8">
    <location>
        <begin position="520"/>
        <end position="705"/>
    </location>
</feature>
<comment type="subcellular location">
    <subcellularLocation>
        <location evidence="1">Cell membrane</location>
        <topology evidence="1">Multi-pass membrane protein</topology>
    </subcellularLocation>
</comment>
<dbReference type="Gene3D" id="3.60.15.10">
    <property type="entry name" value="Ribonuclease Z/Hydroxyacylglutathione hydrolase-like"/>
    <property type="match status" value="1"/>
</dbReference>
<sequence>MAAALSLLAGVCACLWSPWLLPWWVSLILLIGAALCVWRGVASSQSRALLAGWSLAGLALAGLHAAHALALQLPSAPARHDAVVTGRILDLPEHEPRRSRFLFRVDDGVADARLRGRDLRLAWYEDDPARRSTLRAGQQWRFDVRLRAPRGLRNPGGADAEKFAMAQRIAAMGYVRSPETAIQLAPAHGIDAWRDAMSERIATHVDRPSSRFIRALALGDVRGLDDADWTVLRANGLTHLIAISGFHVGLVAGFFALIVRALWWSWPTLARRVPAPIAAAAGSVGGAALYTAVAGFALPTVRTALMIAIVAGLRGLRRRMSAGECLALAAFAMLLIDPLAALSAGFWLSFAGVAWLLWCLPDSGGNAVHDFLSAQGVASIGLLPVAAILFGQASLAGPLANLVAVPWWSLAVVPLALLGLGLESVHAGAGEWAWQLAAWCFDLSWPLFEWLAASPLSFWWLPEAAWFALPLALIGAFWLLLPRGTPGKALAALLWLPLLWPDRRVPVAGEAELVVIDVGQGQSVLVRTAQHALLVDMGPAVQDGFDAGGRAVIPVLHALGVPRLDGAVVSHGDNDHVGGWPAVAAQYPVPMLFAPDGVRLPGSRPCLAGRGWTWDGVRFRFLHPPVDFPYLGNESSCVLRIEAAGRSALIAGDIGEVIERRLAREQPASVRADVVLVAHHGSGGSSDPAFVAATGASEALVSSGHGNRFGHPRPFVVERWRHAGGAVHDTAMEGALRVRLERDGIEVEARREAHPRLWDAARRGDSRSAGLSYREDRDGRGPEG</sequence>
<evidence type="ECO:0000256" key="2">
    <source>
        <dbReference type="ARBA" id="ARBA00022475"/>
    </source>
</evidence>
<feature type="transmembrane region" description="Helical" evidence="7">
    <location>
        <begin position="275"/>
        <end position="293"/>
    </location>
</feature>
<keyword evidence="10" id="KW-1185">Reference proteome</keyword>
<organism evidence="9 10">
    <name type="scientific">Lysobacter soli</name>
    <dbReference type="NCBI Taxonomy" id="453783"/>
    <lineage>
        <taxon>Bacteria</taxon>
        <taxon>Pseudomonadati</taxon>
        <taxon>Pseudomonadota</taxon>
        <taxon>Gammaproteobacteria</taxon>
        <taxon>Lysobacterales</taxon>
        <taxon>Lysobacteraceae</taxon>
        <taxon>Lysobacter</taxon>
    </lineage>
</organism>
<evidence type="ECO:0000256" key="6">
    <source>
        <dbReference type="SAM" id="MobiDB-lite"/>
    </source>
</evidence>
<keyword evidence="4 7" id="KW-1133">Transmembrane helix</keyword>
<dbReference type="AlphaFoldDB" id="A0A3D8VH29"/>
<dbReference type="Pfam" id="PF13567">
    <property type="entry name" value="DUF4131"/>
    <property type="match status" value="1"/>
</dbReference>
<dbReference type="EMBL" id="QTJR01000003">
    <property type="protein sequence ID" value="RDY68391.1"/>
    <property type="molecule type" value="Genomic_DNA"/>
</dbReference>
<feature type="transmembrane region" description="Helical" evidence="7">
    <location>
        <begin position="23"/>
        <end position="41"/>
    </location>
</feature>
<feature type="transmembrane region" description="Helical" evidence="7">
    <location>
        <begin position="402"/>
        <end position="422"/>
    </location>
</feature>
<evidence type="ECO:0000313" key="10">
    <source>
        <dbReference type="Proteomes" id="UP000256829"/>
    </source>
</evidence>
<dbReference type="InterPro" id="IPR035681">
    <property type="entry name" value="ComA-like_MBL"/>
</dbReference>